<dbReference type="CDD" id="cd14858">
    <property type="entry name" value="TrmE_N"/>
    <property type="match status" value="1"/>
</dbReference>
<dbReference type="InterPro" id="IPR004520">
    <property type="entry name" value="GTPase_MnmE"/>
</dbReference>
<proteinExistence type="inferred from homology"/>
<dbReference type="OrthoDB" id="9805918at2"/>
<dbReference type="Pfam" id="PF01926">
    <property type="entry name" value="MMR_HSR1"/>
    <property type="match status" value="1"/>
</dbReference>
<keyword evidence="7" id="KW-0963">Cytoplasm</keyword>
<keyword evidence="11" id="KW-1185">Reference proteome</keyword>
<comment type="cofactor">
    <cofactor evidence="7">
        <name>K(+)</name>
        <dbReference type="ChEBI" id="CHEBI:29103"/>
    </cofactor>
    <text evidence="7">Binds 1 potassium ion per subunit.</text>
</comment>
<feature type="domain" description="TrmE-type G" evidence="9">
    <location>
        <begin position="218"/>
        <end position="373"/>
    </location>
</feature>
<comment type="caution">
    <text evidence="10">The sequence shown here is derived from an EMBL/GenBank/DDBJ whole genome shotgun (WGS) entry which is preliminary data.</text>
</comment>
<dbReference type="SUPFAM" id="SSF116878">
    <property type="entry name" value="TrmE connector domain"/>
    <property type="match status" value="1"/>
</dbReference>
<dbReference type="RefSeq" id="WP_161340531.1">
    <property type="nucleotide sequence ID" value="NZ_JBHSDG010000003.1"/>
</dbReference>
<evidence type="ECO:0000313" key="11">
    <source>
        <dbReference type="Proteomes" id="UP000445696"/>
    </source>
</evidence>
<evidence type="ECO:0000256" key="1">
    <source>
        <dbReference type="ARBA" id="ARBA00011043"/>
    </source>
</evidence>
<dbReference type="PANTHER" id="PTHR42714">
    <property type="entry name" value="TRNA MODIFICATION GTPASE GTPBP3"/>
    <property type="match status" value="1"/>
</dbReference>
<organism evidence="10 11">
    <name type="scientific">Sneathiella chungangensis</name>
    <dbReference type="NCBI Taxonomy" id="1418234"/>
    <lineage>
        <taxon>Bacteria</taxon>
        <taxon>Pseudomonadati</taxon>
        <taxon>Pseudomonadota</taxon>
        <taxon>Alphaproteobacteria</taxon>
        <taxon>Sneathiellales</taxon>
        <taxon>Sneathiellaceae</taxon>
        <taxon>Sneathiella</taxon>
    </lineage>
</organism>
<evidence type="ECO:0000256" key="3">
    <source>
        <dbReference type="ARBA" id="ARBA00022741"/>
    </source>
</evidence>
<evidence type="ECO:0000313" key="10">
    <source>
        <dbReference type="EMBL" id="MZR24072.1"/>
    </source>
</evidence>
<dbReference type="Pfam" id="PF10396">
    <property type="entry name" value="TrmE_N"/>
    <property type="match status" value="1"/>
</dbReference>
<dbReference type="AlphaFoldDB" id="A0A845MKI7"/>
<evidence type="ECO:0000256" key="8">
    <source>
        <dbReference type="RuleBase" id="RU003313"/>
    </source>
</evidence>
<dbReference type="Pfam" id="PF12631">
    <property type="entry name" value="MnmE_helical"/>
    <property type="match status" value="1"/>
</dbReference>
<dbReference type="InterPro" id="IPR005225">
    <property type="entry name" value="Small_GTP-bd"/>
</dbReference>
<keyword evidence="6 7" id="KW-0342">GTP-binding</keyword>
<comment type="function">
    <text evidence="7">Exhibits a very high intrinsic GTPase hydrolysis rate. Involved in the addition of a carboxymethylaminomethyl (cmnm) group at the wobble position (U34) of certain tRNAs, forming tRNA-cmnm(5)s(2)U34.</text>
</comment>
<dbReference type="NCBIfam" id="NF003661">
    <property type="entry name" value="PRK05291.1-3"/>
    <property type="match status" value="1"/>
</dbReference>
<dbReference type="PANTHER" id="PTHR42714:SF2">
    <property type="entry name" value="TRNA MODIFICATION GTPASE GTPBP3, MITOCHONDRIAL"/>
    <property type="match status" value="1"/>
</dbReference>
<dbReference type="Gene3D" id="3.40.50.300">
    <property type="entry name" value="P-loop containing nucleotide triphosphate hydrolases"/>
    <property type="match status" value="1"/>
</dbReference>
<feature type="binding site" evidence="7">
    <location>
        <begin position="247"/>
        <end position="253"/>
    </location>
    <ligand>
        <name>GTP</name>
        <dbReference type="ChEBI" id="CHEBI:37565"/>
    </ligand>
</feature>
<dbReference type="GO" id="GO:0003924">
    <property type="term" value="F:GTPase activity"/>
    <property type="evidence" value="ECO:0007669"/>
    <property type="project" value="UniProtKB-UniRule"/>
</dbReference>
<dbReference type="Gene3D" id="1.20.120.430">
    <property type="entry name" value="tRNA modification GTPase MnmE domain 2"/>
    <property type="match status" value="1"/>
</dbReference>
<dbReference type="GO" id="GO:0046872">
    <property type="term" value="F:metal ion binding"/>
    <property type="evidence" value="ECO:0007669"/>
    <property type="project" value="UniProtKB-KW"/>
</dbReference>
<dbReference type="InterPro" id="IPR027368">
    <property type="entry name" value="MnmE_dom2"/>
</dbReference>
<accession>A0A845MKI7</accession>
<dbReference type="PRINTS" id="PR00326">
    <property type="entry name" value="GTP1OBG"/>
</dbReference>
<dbReference type="GO" id="GO:0002098">
    <property type="term" value="P:tRNA wobble uridine modification"/>
    <property type="evidence" value="ECO:0007669"/>
    <property type="project" value="TreeGrafter"/>
</dbReference>
<dbReference type="EMBL" id="WTVA01000015">
    <property type="protein sequence ID" value="MZR24072.1"/>
    <property type="molecule type" value="Genomic_DNA"/>
</dbReference>
<feature type="binding site" evidence="7">
    <location>
        <begin position="272"/>
        <end position="275"/>
    </location>
    <ligand>
        <name>GTP</name>
        <dbReference type="ChEBI" id="CHEBI:37565"/>
    </ligand>
</feature>
<feature type="binding site" evidence="7">
    <location>
        <position position="82"/>
    </location>
    <ligand>
        <name>(6S)-5-formyl-5,6,7,8-tetrahydrofolate</name>
        <dbReference type="ChEBI" id="CHEBI:57457"/>
    </ligand>
</feature>
<dbReference type="GO" id="GO:0030488">
    <property type="term" value="P:tRNA methylation"/>
    <property type="evidence" value="ECO:0007669"/>
    <property type="project" value="TreeGrafter"/>
</dbReference>
<sequence length="443" mass="47436">MSFSETIFALASGRGRAGVAVVRLSGPGAMAALEDLSQIPLPAARRAVLRPIYKSGDKSLIDQSLAIIFPGPNSFTGEDVVELHLHGGPAILSALFDELSARPGFRPALPGEFTRRAFEHGKMDLTEAEGLGDLVNAETEAQARQALRQMQGDLGRLYDGWRESLIRALAHLEADIDFPDEDLPDGVASAIAPKIAALRGDIEAHLADGHRGEKIREGLDVVILGQPNVGKSSLLNTLARKEAAIVSEEAGTTRDIIEVPMDLAGYPVTIADTAGLREAANVIEREGVRRARDRATRADIRLFMTTADAPEIAAEFADLCEAGDYRLINKIDLADLAMAEDAAARVFPISVKSGAGIETFLAALEADVTTRLDLSGAPALTRVRHRQALEDCVESLRRFAAAPEPELAAEDVRLAVRALGRITGRVDVEDILDVVFGDFCIGK</sequence>
<feature type="binding site" evidence="7">
    <location>
        <position position="443"/>
    </location>
    <ligand>
        <name>(6S)-5-formyl-5,6,7,8-tetrahydrofolate</name>
        <dbReference type="ChEBI" id="CHEBI:57457"/>
    </ligand>
</feature>
<evidence type="ECO:0000256" key="7">
    <source>
        <dbReference type="HAMAP-Rule" id="MF_00379"/>
    </source>
</evidence>
<dbReference type="InterPro" id="IPR027266">
    <property type="entry name" value="TrmE/GcvT-like"/>
</dbReference>
<comment type="caution">
    <text evidence="7">Lacks conserved residue(s) required for the propagation of feature annotation.</text>
</comment>
<dbReference type="GO" id="GO:0005737">
    <property type="term" value="C:cytoplasm"/>
    <property type="evidence" value="ECO:0007669"/>
    <property type="project" value="UniProtKB-SubCell"/>
</dbReference>
<evidence type="ECO:0000259" key="9">
    <source>
        <dbReference type="PROSITE" id="PS51709"/>
    </source>
</evidence>
<dbReference type="InterPro" id="IPR031168">
    <property type="entry name" value="G_TrmE"/>
</dbReference>
<comment type="subcellular location">
    <subcellularLocation>
        <location evidence="7">Cytoplasm</location>
    </subcellularLocation>
</comment>
<evidence type="ECO:0000256" key="2">
    <source>
        <dbReference type="ARBA" id="ARBA00022694"/>
    </source>
</evidence>
<evidence type="ECO:0000256" key="4">
    <source>
        <dbReference type="ARBA" id="ARBA00022801"/>
    </source>
</evidence>
<comment type="similarity">
    <text evidence="1 7 8">Belongs to the TRAFAC class TrmE-Era-EngA-EngB-Septin-like GTPase superfamily. TrmE GTPase family.</text>
</comment>
<keyword evidence="2 7" id="KW-0819">tRNA processing</keyword>
<dbReference type="InterPro" id="IPR018948">
    <property type="entry name" value="GTP-bd_TrmE_N"/>
</dbReference>
<keyword evidence="7" id="KW-0479">Metal-binding</keyword>
<feature type="binding site" evidence="7">
    <location>
        <position position="253"/>
    </location>
    <ligand>
        <name>Mg(2+)</name>
        <dbReference type="ChEBI" id="CHEBI:18420"/>
    </ligand>
</feature>
<feature type="binding site" evidence="7">
    <location>
        <position position="23"/>
    </location>
    <ligand>
        <name>(6S)-5-formyl-5,6,7,8-tetrahydrofolate</name>
        <dbReference type="ChEBI" id="CHEBI:57457"/>
    </ligand>
</feature>
<protein>
    <recommendedName>
        <fullName evidence="7">tRNA modification GTPase MnmE</fullName>
        <ecNumber evidence="7">3.6.-.-</ecNumber>
    </recommendedName>
</protein>
<keyword evidence="3 7" id="KW-0547">Nucleotide-binding</keyword>
<keyword evidence="4 7" id="KW-0378">Hydrolase</keyword>
<feature type="binding site" evidence="7">
    <location>
        <position position="122"/>
    </location>
    <ligand>
        <name>(6S)-5-formyl-5,6,7,8-tetrahydrofolate</name>
        <dbReference type="ChEBI" id="CHEBI:57457"/>
    </ligand>
</feature>
<reference evidence="10 11" key="1">
    <citation type="journal article" date="2014" name="Int. J. Syst. Evol. Microbiol.">
        <title>Sneathiella chungangensis sp. nov., isolated from a marine sand, and emended description of the genus Sneathiella.</title>
        <authorList>
            <person name="Siamphan C."/>
            <person name="Kim H."/>
            <person name="Lee J.S."/>
            <person name="Kim W."/>
        </authorList>
    </citation>
    <scope>NUCLEOTIDE SEQUENCE [LARGE SCALE GENOMIC DNA]</scope>
    <source>
        <strain evidence="10 11">KCTC 32476</strain>
    </source>
</reference>
<dbReference type="InterPro" id="IPR025867">
    <property type="entry name" value="MnmE_helical"/>
</dbReference>
<dbReference type="Gene3D" id="3.30.1360.120">
    <property type="entry name" value="Probable tRNA modification gtpase trme, domain 1"/>
    <property type="match status" value="1"/>
</dbReference>
<keyword evidence="7" id="KW-0460">Magnesium</keyword>
<dbReference type="CDD" id="cd04164">
    <property type="entry name" value="trmE"/>
    <property type="match status" value="1"/>
</dbReference>
<dbReference type="NCBIfam" id="TIGR00231">
    <property type="entry name" value="small_GTP"/>
    <property type="match status" value="1"/>
</dbReference>
<dbReference type="InterPro" id="IPR006073">
    <property type="entry name" value="GTP-bd"/>
</dbReference>
<dbReference type="InterPro" id="IPR027417">
    <property type="entry name" value="P-loop_NTPase"/>
</dbReference>
<dbReference type="NCBIfam" id="TIGR00450">
    <property type="entry name" value="mnmE_trmE_thdF"/>
    <property type="match status" value="1"/>
</dbReference>
<comment type="subunit">
    <text evidence="7">Homodimer. Heterotetramer of two MnmE and two MnmG subunits.</text>
</comment>
<feature type="binding site" evidence="7">
    <location>
        <begin position="228"/>
        <end position="233"/>
    </location>
    <ligand>
        <name>GTP</name>
        <dbReference type="ChEBI" id="CHEBI:37565"/>
    </ligand>
</feature>
<feature type="binding site" evidence="7">
    <location>
        <position position="232"/>
    </location>
    <ligand>
        <name>Mg(2+)</name>
        <dbReference type="ChEBI" id="CHEBI:18420"/>
    </ligand>
</feature>
<dbReference type="PROSITE" id="PS51709">
    <property type="entry name" value="G_TRME"/>
    <property type="match status" value="1"/>
</dbReference>
<gene>
    <name evidence="7 10" type="primary">mnmE</name>
    <name evidence="7" type="synonym">trmE</name>
    <name evidence="10" type="ORF">GQF03_17190</name>
</gene>
<evidence type="ECO:0000256" key="5">
    <source>
        <dbReference type="ARBA" id="ARBA00022958"/>
    </source>
</evidence>
<dbReference type="EC" id="3.6.-.-" evidence="7"/>
<dbReference type="GO" id="GO:0005525">
    <property type="term" value="F:GTP binding"/>
    <property type="evidence" value="ECO:0007669"/>
    <property type="project" value="UniProtKB-UniRule"/>
</dbReference>
<dbReference type="SUPFAM" id="SSF52540">
    <property type="entry name" value="P-loop containing nucleoside triphosphate hydrolases"/>
    <property type="match status" value="1"/>
</dbReference>
<dbReference type="FunFam" id="3.30.1360.120:FF:000007">
    <property type="entry name" value="tRNA modification GTPase GTPBP3, mitochondrial"/>
    <property type="match status" value="1"/>
</dbReference>
<keyword evidence="5 7" id="KW-0630">Potassium</keyword>
<dbReference type="Proteomes" id="UP000445696">
    <property type="component" value="Unassembled WGS sequence"/>
</dbReference>
<evidence type="ECO:0000256" key="6">
    <source>
        <dbReference type="ARBA" id="ARBA00023134"/>
    </source>
</evidence>
<dbReference type="HAMAP" id="MF_00379">
    <property type="entry name" value="GTPase_MnmE"/>
    <property type="match status" value="1"/>
</dbReference>
<name>A0A845MKI7_9PROT</name>